<evidence type="ECO:0000313" key="1">
    <source>
        <dbReference type="EMBL" id="KAI3747803.1"/>
    </source>
</evidence>
<reference evidence="2" key="1">
    <citation type="journal article" date="2022" name="Mol. Ecol. Resour.">
        <title>The genomes of chicory, endive, great burdock and yacon provide insights into Asteraceae palaeo-polyploidization history and plant inulin production.</title>
        <authorList>
            <person name="Fan W."/>
            <person name="Wang S."/>
            <person name="Wang H."/>
            <person name="Wang A."/>
            <person name="Jiang F."/>
            <person name="Liu H."/>
            <person name="Zhao H."/>
            <person name="Xu D."/>
            <person name="Zhang Y."/>
        </authorList>
    </citation>
    <scope>NUCLEOTIDE SEQUENCE [LARGE SCALE GENOMIC DNA]</scope>
    <source>
        <strain evidence="2">cv. Niubang</strain>
    </source>
</reference>
<protein>
    <submittedName>
        <fullName evidence="1">Uncharacterized protein</fullName>
    </submittedName>
</protein>
<proteinExistence type="predicted"/>
<name>A0ACB9DM90_ARCLA</name>
<evidence type="ECO:0000313" key="2">
    <source>
        <dbReference type="Proteomes" id="UP001055879"/>
    </source>
</evidence>
<dbReference type="EMBL" id="CM042049">
    <property type="protein sequence ID" value="KAI3747803.1"/>
    <property type="molecule type" value="Genomic_DNA"/>
</dbReference>
<gene>
    <name evidence="1" type="ORF">L6452_10467</name>
</gene>
<accession>A0ACB9DM90</accession>
<keyword evidence="2" id="KW-1185">Reference proteome</keyword>
<organism evidence="1 2">
    <name type="scientific">Arctium lappa</name>
    <name type="common">Greater burdock</name>
    <name type="synonym">Lappa major</name>
    <dbReference type="NCBI Taxonomy" id="4217"/>
    <lineage>
        <taxon>Eukaryota</taxon>
        <taxon>Viridiplantae</taxon>
        <taxon>Streptophyta</taxon>
        <taxon>Embryophyta</taxon>
        <taxon>Tracheophyta</taxon>
        <taxon>Spermatophyta</taxon>
        <taxon>Magnoliopsida</taxon>
        <taxon>eudicotyledons</taxon>
        <taxon>Gunneridae</taxon>
        <taxon>Pentapetalae</taxon>
        <taxon>asterids</taxon>
        <taxon>campanulids</taxon>
        <taxon>Asterales</taxon>
        <taxon>Asteraceae</taxon>
        <taxon>Carduoideae</taxon>
        <taxon>Cardueae</taxon>
        <taxon>Arctiinae</taxon>
        <taxon>Arctium</taxon>
    </lineage>
</organism>
<sequence>MSEPQRVDASTQPVAGGEKPKVYKSLLNEYAQKLWKQLPIYQTHNEGSDHLPKFRSTVWADGVSYTSPNTFQQRKMAEMDASKIALFATMHKLKNEALRLVHQDKSFCKSILVEYAARKNIQKPTYETSQLNTPVPVFRSSLVFNDVSCTGDDCKTKKEAEQSAARVAILKYLDSCADSDSESVMSEIINCKFRNYAEMKNIPCALHGTNAVVQTNVVVQTGVDNNTDAVVQTGVDNNTDAVVQTGVDNNIHAVVQTGVVNNTNAVVQTGVDNCVTLNEGKVEEGTKMLNTTALPEPSLVQGTIIHARHIPEESTQALTSVNPVPTVLTQAPYAGTNSAPISSGVSAPSLEYLARIIANHLSSNMVRAANSEASSAIVAPLSLPSPILTQPTVVSQTSSKKRNRKNKKNAQKKMRAGDQCYFSAIWRAILVVDACHSSEPSS</sequence>
<comment type="caution">
    <text evidence="1">The sequence shown here is derived from an EMBL/GenBank/DDBJ whole genome shotgun (WGS) entry which is preliminary data.</text>
</comment>
<reference evidence="1 2" key="2">
    <citation type="journal article" date="2022" name="Mol. Ecol. Resour.">
        <title>The genomes of chicory, endive, great burdock and yacon provide insights into Asteraceae paleo-polyploidization history and plant inulin production.</title>
        <authorList>
            <person name="Fan W."/>
            <person name="Wang S."/>
            <person name="Wang H."/>
            <person name="Wang A."/>
            <person name="Jiang F."/>
            <person name="Liu H."/>
            <person name="Zhao H."/>
            <person name="Xu D."/>
            <person name="Zhang Y."/>
        </authorList>
    </citation>
    <scope>NUCLEOTIDE SEQUENCE [LARGE SCALE GENOMIC DNA]</scope>
    <source>
        <strain evidence="2">cv. Niubang</strain>
    </source>
</reference>
<dbReference type="Proteomes" id="UP001055879">
    <property type="component" value="Linkage Group LG03"/>
</dbReference>